<dbReference type="InterPro" id="IPR050336">
    <property type="entry name" value="Chromosome_partition/occlusion"/>
</dbReference>
<keyword evidence="4" id="KW-1185">Reference proteome</keyword>
<dbReference type="Pfam" id="PF17762">
    <property type="entry name" value="HTH_ParB"/>
    <property type="match status" value="1"/>
</dbReference>
<feature type="compositionally biased region" description="Low complexity" evidence="1">
    <location>
        <begin position="703"/>
        <end position="718"/>
    </location>
</feature>
<dbReference type="Pfam" id="PF02195">
    <property type="entry name" value="ParB_N"/>
    <property type="match status" value="1"/>
</dbReference>
<feature type="domain" description="ParB-like N-terminal" evidence="2">
    <location>
        <begin position="30"/>
        <end position="131"/>
    </location>
</feature>
<dbReference type="Proteomes" id="UP000245073">
    <property type="component" value="Unassembled WGS sequence"/>
</dbReference>
<dbReference type="AlphaFoldDB" id="A0A2T9K9X5"/>
<reference evidence="3 4" key="1">
    <citation type="submission" date="2018-04" db="EMBL/GenBank/DDBJ databases">
        <title>The genome sequence of Caulobacter sp. 744.</title>
        <authorList>
            <person name="Gao J."/>
            <person name="Sun J."/>
        </authorList>
    </citation>
    <scope>NUCLEOTIDE SEQUENCE [LARGE SCALE GENOMIC DNA]</scope>
    <source>
        <strain evidence="3 4">774</strain>
    </source>
</reference>
<evidence type="ECO:0000313" key="4">
    <source>
        <dbReference type="Proteomes" id="UP000245073"/>
    </source>
</evidence>
<sequence>MTTQQTPAAQAVETSAPQSGGLVVQYGEVRDIPLNRLKASPKNVRRVGHSAEVIESRAASITYKGVLQPLVVEPEVKDGKATGYYLVSAGEGRRQALRLLAKRKALAKGAPVRCVVDTRNDPAEASMDENLSREPLHPADQYEAFKDLAERKGYGAEEIAARFGVKPDIVRQRLRLGAVAPALLDLYREEALTLEQVTAFAVNPDPERQMQVYAQMPAHNRQPYAIRRAMTETKVAADDRRVQFLGLDTYVAAGGPVLRDLFTDDGGGYVEDVVLLDRLVGEKLAALALEIRDAEGWKWASAHLEFPQGHGCRRIWEHVRKRTPEQMEALDALEQEEAALTDRWADVEPPPPEVAARFEAIAAEREALGDDYGYDPEEKAMAGVLVVLTPYGEARIDRGFVRPQDEPAPEPQAEADGETASDADDEDGFGPDAGADDGDEGADQEPGSAEPEEPAGDPAAPLPDRVIAELTAHRTAALRDALAQDYDLAQVALVHALASRVFGMGGVATCLDIRWGSRDLGEFGEGIDESPAGLAIAERHRNWARQTPTQPEDFWDFVVGLDADSRAALLAHCVSLTLDGVRAWTSKPRTVLAHVETLATALDLDMRAYWKPTAARYLDRVTKAHVLAAVTDGVSAEAAARLTGLKKAQMVEAAEPQLVAARWVPALLRTAKPQQAEEGEAEALAEAEASAHGQEGAHGPSEAAQAPGADDLPALDDPNTLIDPDCDPCAALADPELPAEEAQAVERLVETVD</sequence>
<dbReference type="InterPro" id="IPR036086">
    <property type="entry name" value="ParB/Sulfiredoxin_sf"/>
</dbReference>
<dbReference type="PANTHER" id="PTHR33375">
    <property type="entry name" value="CHROMOSOME-PARTITIONING PROTEIN PARB-RELATED"/>
    <property type="match status" value="1"/>
</dbReference>
<dbReference type="InterPro" id="IPR003115">
    <property type="entry name" value="ParB_N"/>
</dbReference>
<organism evidence="3 4">
    <name type="scientific">Caulobacter endophyticus</name>
    <dbReference type="NCBI Taxonomy" id="2172652"/>
    <lineage>
        <taxon>Bacteria</taxon>
        <taxon>Pseudomonadati</taxon>
        <taxon>Pseudomonadota</taxon>
        <taxon>Alphaproteobacteria</taxon>
        <taxon>Caulobacterales</taxon>
        <taxon>Caulobacteraceae</taxon>
        <taxon>Caulobacter</taxon>
    </lineage>
</organism>
<dbReference type="RefSeq" id="WP_109099882.1">
    <property type="nucleotide sequence ID" value="NZ_QDKQ01000024.1"/>
</dbReference>
<dbReference type="CDD" id="cd16406">
    <property type="entry name" value="ParB_N_like"/>
    <property type="match status" value="1"/>
</dbReference>
<dbReference type="SUPFAM" id="SSF110849">
    <property type="entry name" value="ParB/Sulfiredoxin"/>
    <property type="match status" value="1"/>
</dbReference>
<protein>
    <submittedName>
        <fullName evidence="3">Chromosome partitioning protein ParB</fullName>
    </submittedName>
</protein>
<dbReference type="SUPFAM" id="SSF109709">
    <property type="entry name" value="KorB DNA-binding domain-like"/>
    <property type="match status" value="1"/>
</dbReference>
<dbReference type="GO" id="GO:0005694">
    <property type="term" value="C:chromosome"/>
    <property type="evidence" value="ECO:0007669"/>
    <property type="project" value="TreeGrafter"/>
</dbReference>
<name>A0A2T9K9X5_9CAUL</name>
<dbReference type="EMBL" id="QDKQ01000024">
    <property type="protein sequence ID" value="PVM92774.1"/>
    <property type="molecule type" value="Genomic_DNA"/>
</dbReference>
<dbReference type="InterPro" id="IPR041468">
    <property type="entry name" value="HTH_ParB/Spo0J"/>
</dbReference>
<accession>A0A2T9K9X5</accession>
<dbReference type="GO" id="GO:0007059">
    <property type="term" value="P:chromosome segregation"/>
    <property type="evidence" value="ECO:0007669"/>
    <property type="project" value="TreeGrafter"/>
</dbReference>
<dbReference type="PANTHER" id="PTHR33375:SF7">
    <property type="entry name" value="CHROMOSOME 2-PARTITIONING PROTEIN PARB-RELATED"/>
    <property type="match status" value="1"/>
</dbReference>
<feature type="region of interest" description="Disordered" evidence="1">
    <location>
        <begin position="401"/>
        <end position="462"/>
    </location>
</feature>
<evidence type="ECO:0000256" key="1">
    <source>
        <dbReference type="SAM" id="MobiDB-lite"/>
    </source>
</evidence>
<feature type="region of interest" description="Disordered" evidence="1">
    <location>
        <begin position="673"/>
        <end position="738"/>
    </location>
</feature>
<dbReference type="Gene3D" id="3.90.1530.30">
    <property type="match status" value="1"/>
</dbReference>
<feature type="compositionally biased region" description="Low complexity" evidence="1">
    <location>
        <begin position="727"/>
        <end position="738"/>
    </location>
</feature>
<dbReference type="Gene3D" id="1.10.10.2830">
    <property type="match status" value="1"/>
</dbReference>
<feature type="compositionally biased region" description="Acidic residues" evidence="1">
    <location>
        <begin position="413"/>
        <end position="443"/>
    </location>
</feature>
<evidence type="ECO:0000313" key="3">
    <source>
        <dbReference type="EMBL" id="PVM92774.1"/>
    </source>
</evidence>
<dbReference type="SMART" id="SM00470">
    <property type="entry name" value="ParB"/>
    <property type="match status" value="1"/>
</dbReference>
<gene>
    <name evidence="3" type="ORF">DDF67_05270</name>
</gene>
<evidence type="ECO:0000259" key="2">
    <source>
        <dbReference type="SMART" id="SM00470"/>
    </source>
</evidence>
<comment type="caution">
    <text evidence="3">The sequence shown here is derived from an EMBL/GenBank/DDBJ whole genome shotgun (WGS) entry which is preliminary data.</text>
</comment>
<dbReference type="OrthoDB" id="9813122at2"/>
<proteinExistence type="predicted"/>